<evidence type="ECO:0000313" key="2">
    <source>
        <dbReference type="Proteomes" id="UP001231649"/>
    </source>
</evidence>
<gene>
    <name evidence="1" type="ORF">PYW08_006276</name>
</gene>
<name>A0ACC2QPA8_9NEOP</name>
<protein>
    <submittedName>
        <fullName evidence="1">Uncharacterized protein</fullName>
    </submittedName>
</protein>
<organism evidence="1 2">
    <name type="scientific">Mythimna loreyi</name>
    <dbReference type="NCBI Taxonomy" id="667449"/>
    <lineage>
        <taxon>Eukaryota</taxon>
        <taxon>Metazoa</taxon>
        <taxon>Ecdysozoa</taxon>
        <taxon>Arthropoda</taxon>
        <taxon>Hexapoda</taxon>
        <taxon>Insecta</taxon>
        <taxon>Pterygota</taxon>
        <taxon>Neoptera</taxon>
        <taxon>Endopterygota</taxon>
        <taxon>Lepidoptera</taxon>
        <taxon>Glossata</taxon>
        <taxon>Ditrysia</taxon>
        <taxon>Noctuoidea</taxon>
        <taxon>Noctuidae</taxon>
        <taxon>Noctuinae</taxon>
        <taxon>Hadenini</taxon>
        <taxon>Mythimna</taxon>
    </lineage>
</organism>
<accession>A0ACC2QPA8</accession>
<sequence>MLCAAYIILHKSATTKKKKKKRWWIRKYLLNRSYVFHDLRGFDGSFQNFTRMSTSDFEILLRLIGPAITKQETKFRHPIEPQRRLAITLRFLATGDSYGSLSYTFKVSKQLISKIIREACQELTKVLKDYVKVSKIK</sequence>
<proteinExistence type="predicted"/>
<dbReference type="EMBL" id="CM056795">
    <property type="protein sequence ID" value="KAJ8720811.1"/>
    <property type="molecule type" value="Genomic_DNA"/>
</dbReference>
<evidence type="ECO:0000313" key="1">
    <source>
        <dbReference type="EMBL" id="KAJ8720811.1"/>
    </source>
</evidence>
<dbReference type="Proteomes" id="UP001231649">
    <property type="component" value="Chromosome 19"/>
</dbReference>
<comment type="caution">
    <text evidence="1">The sequence shown here is derived from an EMBL/GenBank/DDBJ whole genome shotgun (WGS) entry which is preliminary data.</text>
</comment>
<keyword evidence="2" id="KW-1185">Reference proteome</keyword>
<reference evidence="1" key="1">
    <citation type="submission" date="2023-03" db="EMBL/GenBank/DDBJ databases">
        <title>Chromosome-level genomes of two armyworms, Mythimna separata and Mythimna loreyi, provide insights into the biosynthesis and reception of sex pheromones.</title>
        <authorList>
            <person name="Zhao H."/>
        </authorList>
    </citation>
    <scope>NUCLEOTIDE SEQUENCE</scope>
    <source>
        <strain evidence="1">BeijingLab</strain>
    </source>
</reference>